<dbReference type="AlphaFoldDB" id="A0A9D4ZN89"/>
<feature type="region of interest" description="Disordered" evidence="1">
    <location>
        <begin position="83"/>
        <end position="104"/>
    </location>
</feature>
<gene>
    <name evidence="3" type="ORF">GOP47_0005451</name>
</gene>
<evidence type="ECO:0000313" key="4">
    <source>
        <dbReference type="Proteomes" id="UP000886520"/>
    </source>
</evidence>
<proteinExistence type="predicted"/>
<dbReference type="PROSITE" id="PS00141">
    <property type="entry name" value="ASP_PROTEASE"/>
    <property type="match status" value="1"/>
</dbReference>
<sequence>MHALVDSGADLNIINHDTWISLMEQIDLVDTKVEVSTFADDKKGRMITPVILGTPWQRTYNGVPNWKQQGINFYPEWKDDENEISDIEPSTPTRTTKTSLVASQPEEKTKENWFLMQHG</sequence>
<evidence type="ECO:0000256" key="1">
    <source>
        <dbReference type="SAM" id="MobiDB-lite"/>
    </source>
</evidence>
<feature type="compositionally biased region" description="Polar residues" evidence="1">
    <location>
        <begin position="88"/>
        <end position="102"/>
    </location>
</feature>
<dbReference type="GO" id="GO:0004190">
    <property type="term" value="F:aspartic-type endopeptidase activity"/>
    <property type="evidence" value="ECO:0007669"/>
    <property type="project" value="InterPro"/>
</dbReference>
<protein>
    <recommendedName>
        <fullName evidence="2">Peptidase A2 domain-containing protein</fullName>
    </recommendedName>
</protein>
<dbReference type="EMBL" id="JABFUD020000005">
    <property type="protein sequence ID" value="KAI5079972.1"/>
    <property type="molecule type" value="Genomic_DNA"/>
</dbReference>
<dbReference type="PROSITE" id="PS50175">
    <property type="entry name" value="ASP_PROT_RETROV"/>
    <property type="match status" value="1"/>
</dbReference>
<dbReference type="InterPro" id="IPR001969">
    <property type="entry name" value="Aspartic_peptidase_AS"/>
</dbReference>
<name>A0A9D4ZN89_ADICA</name>
<evidence type="ECO:0000313" key="3">
    <source>
        <dbReference type="EMBL" id="KAI5079972.1"/>
    </source>
</evidence>
<dbReference type="Proteomes" id="UP000886520">
    <property type="component" value="Chromosome 5"/>
</dbReference>
<evidence type="ECO:0000259" key="2">
    <source>
        <dbReference type="PROSITE" id="PS50175"/>
    </source>
</evidence>
<dbReference type="GO" id="GO:0006508">
    <property type="term" value="P:proteolysis"/>
    <property type="evidence" value="ECO:0007669"/>
    <property type="project" value="InterPro"/>
</dbReference>
<comment type="caution">
    <text evidence="3">The sequence shown here is derived from an EMBL/GenBank/DDBJ whole genome shotgun (WGS) entry which is preliminary data.</text>
</comment>
<reference evidence="3 4" key="1">
    <citation type="submission" date="2021-01" db="EMBL/GenBank/DDBJ databases">
        <title>Adiantum capillus-veneris genome.</title>
        <authorList>
            <person name="Fang Y."/>
            <person name="Liao Q."/>
        </authorList>
    </citation>
    <scope>NUCLEOTIDE SEQUENCE [LARGE SCALE GENOMIC DNA]</scope>
    <source>
        <strain evidence="3">H3</strain>
        <tissue evidence="3">Leaf</tissue>
    </source>
</reference>
<dbReference type="InterPro" id="IPR001995">
    <property type="entry name" value="Peptidase_A2_cat"/>
</dbReference>
<feature type="domain" description="Peptidase A2" evidence="2">
    <location>
        <begin position="1"/>
        <end position="19"/>
    </location>
</feature>
<organism evidence="3 4">
    <name type="scientific">Adiantum capillus-veneris</name>
    <name type="common">Maidenhair fern</name>
    <dbReference type="NCBI Taxonomy" id="13818"/>
    <lineage>
        <taxon>Eukaryota</taxon>
        <taxon>Viridiplantae</taxon>
        <taxon>Streptophyta</taxon>
        <taxon>Embryophyta</taxon>
        <taxon>Tracheophyta</taxon>
        <taxon>Polypodiopsida</taxon>
        <taxon>Polypodiidae</taxon>
        <taxon>Polypodiales</taxon>
        <taxon>Pteridineae</taxon>
        <taxon>Pteridaceae</taxon>
        <taxon>Vittarioideae</taxon>
        <taxon>Adiantum</taxon>
    </lineage>
</organism>
<keyword evidence="4" id="KW-1185">Reference proteome</keyword>
<accession>A0A9D4ZN89</accession>